<dbReference type="PANTHER" id="PTHR12941">
    <property type="entry name" value="ER MEMBRANE PROTEIN COMPLEX"/>
    <property type="match status" value="1"/>
</dbReference>
<evidence type="ECO:0000313" key="2">
    <source>
        <dbReference type="EMBL" id="RWS15194.1"/>
    </source>
</evidence>
<dbReference type="GO" id="GO:0072546">
    <property type="term" value="C:EMC complex"/>
    <property type="evidence" value="ECO:0007669"/>
    <property type="project" value="InterPro"/>
</dbReference>
<reference evidence="3 4" key="1">
    <citation type="journal article" date="2018" name="Gigascience">
        <title>Genomes of trombidid mites reveal novel predicted allergens and laterally-transferred genes associated with secondary metabolism.</title>
        <authorList>
            <person name="Dong X."/>
            <person name="Chaisiri K."/>
            <person name="Xia D."/>
            <person name="Armstrong S.D."/>
            <person name="Fang Y."/>
            <person name="Donnelly M.J."/>
            <person name="Kadowaki T."/>
            <person name="McGarry J.W."/>
            <person name="Darby A.C."/>
            <person name="Makepeace B.L."/>
        </authorList>
    </citation>
    <scope>NUCLEOTIDE SEQUENCE [LARGE SCALE GENOMIC DNA]</scope>
    <source>
        <strain evidence="3">UoL-WK</strain>
    </source>
</reference>
<dbReference type="PANTHER" id="PTHR12941:SF10">
    <property type="entry name" value="ER MEMBRANE PROTEIN COMPLEX SUBUNIT 8_9 HOMOLOG"/>
    <property type="match status" value="1"/>
</dbReference>
<reference evidence="3" key="2">
    <citation type="submission" date="2018-11" db="EMBL/GenBank/DDBJ databases">
        <title>Trombidioid mite genomics.</title>
        <authorList>
            <person name="Dong X."/>
        </authorList>
    </citation>
    <scope>NUCLEOTIDE SEQUENCE</scope>
    <source>
        <strain evidence="3">UoL-WK</strain>
    </source>
</reference>
<name>A0A3S3PRP1_9ACAR</name>
<dbReference type="EMBL" id="NCKU01000521">
    <property type="protein sequence ID" value="RWS15194.1"/>
    <property type="molecule type" value="Genomic_DNA"/>
</dbReference>
<evidence type="ECO:0000313" key="4">
    <source>
        <dbReference type="Proteomes" id="UP000285301"/>
    </source>
</evidence>
<evidence type="ECO:0000313" key="3">
    <source>
        <dbReference type="EMBL" id="RWS15207.1"/>
    </source>
</evidence>
<dbReference type="InterPro" id="IPR005366">
    <property type="entry name" value="EMC8/9"/>
</dbReference>
<gene>
    <name evidence="3" type="ORF">B4U79_00001</name>
    <name evidence="1" type="ORF">B4U79_03175</name>
    <name evidence="2" type="ORF">B4U79_08168</name>
</gene>
<evidence type="ECO:0000313" key="1">
    <source>
        <dbReference type="EMBL" id="RWS03857.1"/>
    </source>
</evidence>
<protein>
    <submittedName>
        <fullName evidence="3">COX4 neighbor-like protein</fullName>
    </submittedName>
</protein>
<sequence>MSSVCFCKILMHSLKYPFSTVCGLLLSDKRKKESNCVTISDCIPLYHTTHGLTVNIEIALHLISGFCKDNNLSLVGYYQANKHFYDSTPDVFAQKIADKLLEVNGDSYLVMVNNFGLPSAVCDQNNIENALLLYQCVDGKWKSKSGIVYENPTATLSCIQQLIYQKQLHFNLVDFDNHLDDVTNDWRNQHINELINEIIAVK</sequence>
<dbReference type="STRING" id="1965070.A0A3S3PRP1"/>
<dbReference type="Proteomes" id="UP000285301">
    <property type="component" value="Unassembled WGS sequence"/>
</dbReference>
<dbReference type="OrthoDB" id="194468at2759"/>
<proteinExistence type="predicted"/>
<accession>A0A3S3PRP1</accession>
<dbReference type="Pfam" id="PF03665">
    <property type="entry name" value="UPF0172"/>
    <property type="match status" value="1"/>
</dbReference>
<organism evidence="3 4">
    <name type="scientific">Dinothrombium tinctorium</name>
    <dbReference type="NCBI Taxonomy" id="1965070"/>
    <lineage>
        <taxon>Eukaryota</taxon>
        <taxon>Metazoa</taxon>
        <taxon>Ecdysozoa</taxon>
        <taxon>Arthropoda</taxon>
        <taxon>Chelicerata</taxon>
        <taxon>Arachnida</taxon>
        <taxon>Acari</taxon>
        <taxon>Acariformes</taxon>
        <taxon>Trombidiformes</taxon>
        <taxon>Prostigmata</taxon>
        <taxon>Anystina</taxon>
        <taxon>Parasitengona</taxon>
        <taxon>Trombidioidea</taxon>
        <taxon>Trombidiidae</taxon>
        <taxon>Dinothrombium</taxon>
    </lineage>
</organism>
<comment type="caution">
    <text evidence="3">The sequence shown here is derived from an EMBL/GenBank/DDBJ whole genome shotgun (WGS) entry which is preliminary data.</text>
</comment>
<dbReference type="EMBL" id="NCKU01000518">
    <property type="protein sequence ID" value="RWS15207.1"/>
    <property type="molecule type" value="Genomic_DNA"/>
</dbReference>
<keyword evidence="4" id="KW-1185">Reference proteome</keyword>
<dbReference type="CDD" id="cd08060">
    <property type="entry name" value="MPN_UPF0172"/>
    <property type="match status" value="1"/>
</dbReference>
<dbReference type="EMBL" id="NCKU01006072">
    <property type="protein sequence ID" value="RWS03857.1"/>
    <property type="molecule type" value="Genomic_DNA"/>
</dbReference>
<dbReference type="AlphaFoldDB" id="A0A3S3PRP1"/>